<reference evidence="3 4" key="1">
    <citation type="journal article" date="2019" name="Sci. Rep.">
        <title>Comparative genomics of chytrid fungi reveal insights into the obligate biotrophic and pathogenic lifestyle of Synchytrium endobioticum.</title>
        <authorList>
            <person name="van de Vossenberg B.T.L.H."/>
            <person name="Warris S."/>
            <person name="Nguyen H.D.T."/>
            <person name="van Gent-Pelzer M.P.E."/>
            <person name="Joly D.L."/>
            <person name="van de Geest H.C."/>
            <person name="Bonants P.J.M."/>
            <person name="Smith D.S."/>
            <person name="Levesque C.A."/>
            <person name="van der Lee T.A.J."/>
        </authorList>
    </citation>
    <scope>NUCLEOTIDE SEQUENCE [LARGE SCALE GENOMIC DNA]</scope>
    <source>
        <strain evidence="3 4">CBS 675.73</strain>
    </source>
</reference>
<dbReference type="CDD" id="cd00067">
    <property type="entry name" value="GAL4"/>
    <property type="match status" value="2"/>
</dbReference>
<evidence type="ECO:0000313" key="3">
    <source>
        <dbReference type="EMBL" id="TPX75153.1"/>
    </source>
</evidence>
<proteinExistence type="predicted"/>
<gene>
    <name evidence="3" type="ORF">CcCBS67573_g03572</name>
</gene>
<sequence>MEDTVKVPRRFTRVPIERLLHEHNVCPLVRLLLLDGSKQSDAVNAQRSLVDLMVNRCHTYTRDQLRTRFVAGWKVLSAHGLALESDAPKKVLKFLNVFMRRRARVDSNLLLQAAFLHVHFGLLNEAYELLERFVVIHPFSEDSVLLGYTGYLSFILWRKQCDELSEELADGYQSSYGSINTSQDEGNLNSSHFRNASTYLRQSLHAKDGYTSDLFVSCFVSILILAGDLAGAEENLLKFYEQSPLNPNSCRYLLEFYHVHPPSNPEFLNTLYPKMLKMDPKCEPTLALIPLIESKEALLDTLSSNLQTISREKYEQKPSISTAASAPKLLRRRNCVNCKSFNLKCNRAFPTCHECAKNEIRCIYRNPCKNCKASKKECDLKGPRCTGCRDANLKCVYMKLSQPATTTAAKLAAVKERKITSPWIAAVLEIMGILARRLDFVEGDFWTWNKLVHYILEIRSMQEDGDSELWHDRGKWWTQFHAPVGLLPSKDVNDEAYDLAYVKCIGLYLVCGPSPALKSLFPENSLSSITSVFPPPVHPKTTAHLSSQCDLTPENLFAVSAQIPACLLSVEIASQEQRILLKHASKNRIRIRPEEAFVEHAQGNTNESVQDEENELVWFSDSDSEEEDALEFIDELIPSEISTPTKTRRATSAISRKKQKRADAALVSELSQTFVEDSDGDGVGMNLPQTTRNFVVEKYQRQQQLYDFGYVDALLESSESEDVDDYEDGLSRPRSIRNMGRRMSMDSIASGYWFDGVEDTPRWGAVPAYEDVVEESEEDEDVSSVDESGDDDEDIEDFDLEAAIAREIEGGHH</sequence>
<dbReference type="AlphaFoldDB" id="A0A507FFZ8"/>
<dbReference type="GO" id="GO:0006360">
    <property type="term" value="P:transcription by RNA polymerase I"/>
    <property type="evidence" value="ECO:0007669"/>
    <property type="project" value="InterPro"/>
</dbReference>
<evidence type="ECO:0000259" key="2">
    <source>
        <dbReference type="PROSITE" id="PS50048"/>
    </source>
</evidence>
<dbReference type="GO" id="GO:0000120">
    <property type="term" value="C:RNA polymerase I transcription regulator complex"/>
    <property type="evidence" value="ECO:0007669"/>
    <property type="project" value="InterPro"/>
</dbReference>
<feature type="domain" description="Zn(2)-C6 fungal-type" evidence="2">
    <location>
        <begin position="334"/>
        <end position="364"/>
    </location>
</feature>
<dbReference type="EMBL" id="QEAP01000092">
    <property type="protein sequence ID" value="TPX75153.1"/>
    <property type="molecule type" value="Genomic_DNA"/>
</dbReference>
<protein>
    <recommendedName>
        <fullName evidence="2">Zn(2)-C6 fungal-type domain-containing protein</fullName>
    </recommendedName>
</protein>
<feature type="domain" description="Zn(2)-C6 fungal-type" evidence="2">
    <location>
        <begin position="367"/>
        <end position="397"/>
    </location>
</feature>
<dbReference type="InterPro" id="IPR052669">
    <property type="entry name" value="SL1/TIF-IB_Component"/>
</dbReference>
<dbReference type="SUPFAM" id="SSF57701">
    <property type="entry name" value="Zn2/Cys6 DNA-binding domain"/>
    <property type="match status" value="2"/>
</dbReference>
<evidence type="ECO:0000256" key="1">
    <source>
        <dbReference type="SAM" id="MobiDB-lite"/>
    </source>
</evidence>
<dbReference type="STRING" id="246404.A0A507FFZ8"/>
<organism evidence="3 4">
    <name type="scientific">Chytriomyces confervae</name>
    <dbReference type="NCBI Taxonomy" id="246404"/>
    <lineage>
        <taxon>Eukaryota</taxon>
        <taxon>Fungi</taxon>
        <taxon>Fungi incertae sedis</taxon>
        <taxon>Chytridiomycota</taxon>
        <taxon>Chytridiomycota incertae sedis</taxon>
        <taxon>Chytridiomycetes</taxon>
        <taxon>Chytridiales</taxon>
        <taxon>Chytriomycetaceae</taxon>
        <taxon>Chytriomyces</taxon>
    </lineage>
</organism>
<dbReference type="GO" id="GO:0000981">
    <property type="term" value="F:DNA-binding transcription factor activity, RNA polymerase II-specific"/>
    <property type="evidence" value="ECO:0007669"/>
    <property type="project" value="InterPro"/>
</dbReference>
<feature type="compositionally biased region" description="Acidic residues" evidence="1">
    <location>
        <begin position="771"/>
        <end position="797"/>
    </location>
</feature>
<dbReference type="PANTHER" id="PTHR32122:SF1">
    <property type="entry name" value="TATA BOX-BINDING PROTEIN-ASSOCIATED FACTOR RNA POLYMERASE I SUBUNIT A"/>
    <property type="match status" value="1"/>
</dbReference>
<keyword evidence="4" id="KW-1185">Reference proteome</keyword>
<accession>A0A507FFZ8</accession>
<dbReference type="GO" id="GO:0008270">
    <property type="term" value="F:zinc ion binding"/>
    <property type="evidence" value="ECO:0007669"/>
    <property type="project" value="InterPro"/>
</dbReference>
<comment type="caution">
    <text evidence="3">The sequence shown here is derived from an EMBL/GenBank/DDBJ whole genome shotgun (WGS) entry which is preliminary data.</text>
</comment>
<dbReference type="InterPro" id="IPR039495">
    <property type="entry name" value="TAF1A"/>
</dbReference>
<dbReference type="Pfam" id="PF00172">
    <property type="entry name" value="Zn_clus"/>
    <property type="match status" value="2"/>
</dbReference>
<dbReference type="Proteomes" id="UP000320333">
    <property type="component" value="Unassembled WGS sequence"/>
</dbReference>
<dbReference type="InterPro" id="IPR001138">
    <property type="entry name" value="Zn2Cys6_DnaBD"/>
</dbReference>
<evidence type="ECO:0000313" key="4">
    <source>
        <dbReference type="Proteomes" id="UP000320333"/>
    </source>
</evidence>
<dbReference type="Pfam" id="PF14929">
    <property type="entry name" value="TAF1_subA"/>
    <property type="match status" value="1"/>
</dbReference>
<feature type="region of interest" description="Disordered" evidence="1">
    <location>
        <begin position="765"/>
        <end position="797"/>
    </location>
</feature>
<dbReference type="PROSITE" id="PS50048">
    <property type="entry name" value="ZN2_CY6_FUNGAL_2"/>
    <property type="match status" value="2"/>
</dbReference>
<dbReference type="OrthoDB" id="2112993at2759"/>
<name>A0A507FFZ8_9FUNG</name>
<dbReference type="InterPro" id="IPR036864">
    <property type="entry name" value="Zn2-C6_fun-type_DNA-bd_sf"/>
</dbReference>
<dbReference type="PANTHER" id="PTHR32122">
    <property type="entry name" value="TATA BOX-BINDING PROTEIN ASSOCIATED FACTOR RNA POLYMERASE I SUBUNIT A"/>
    <property type="match status" value="1"/>
</dbReference>